<protein>
    <submittedName>
        <fullName evidence="5">Uncharacterized protein</fullName>
    </submittedName>
</protein>
<dbReference type="InterPro" id="IPR011042">
    <property type="entry name" value="6-blade_b-propeller_TolB-like"/>
</dbReference>
<evidence type="ECO:0000313" key="6">
    <source>
        <dbReference type="Proteomes" id="UP000792457"/>
    </source>
</evidence>
<dbReference type="AlphaFoldDB" id="A0A8K0KSB3"/>
<name>A0A8K0KSB3_LADFU</name>
<dbReference type="EMBL" id="KZ310378">
    <property type="protein sequence ID" value="KAG8239937.1"/>
    <property type="molecule type" value="Genomic_DNA"/>
</dbReference>
<dbReference type="Pfam" id="PF03022">
    <property type="entry name" value="MRJP"/>
    <property type="match status" value="1"/>
</dbReference>
<dbReference type="PANTHER" id="PTHR10009">
    <property type="entry name" value="PROTEIN YELLOW-RELATED"/>
    <property type="match status" value="1"/>
</dbReference>
<evidence type="ECO:0000256" key="4">
    <source>
        <dbReference type="SAM" id="SignalP"/>
    </source>
</evidence>
<proteinExistence type="inferred from homology"/>
<sequence>MKRPSLPLVALCLAFSSCHGLNFGQFNQRVIPSRMRYTTPTIPVASIANTLGAGHSPLQEIFQYNQLSYNIPLGAQFENGAYDPSRNVFTGLEVTHDRIFLAVPRLYPGVPSTISYVPRAAIGVIPNPPLEPFPGWDWQSPNGLGGYSANCSGFTSVYRIRADRCNRLWVLDSGLTNSLAGFMPVCNPKMIAFDLSTDQPVRTVVFSRSVLRPSSLLTNLAIDYEGPETDPNCERLVFYITDTAVAGMVVYDLARDQARRVSDLSMYPDPDYGTYTIAGESFSLMDGVIGMALSPARAPSERLLYFQPLATNRVFSVPTSALRDFNAGEGQQLPVTLVGRKSSQGAGLAMDDLGILYFSPVAETAVASYSPATGQQSIITVDNDRLQFAAELRVDDSDGSLWLLSTRFQKYFRNTINLNEINLRVIRIPQELLMNSQGAVGQFGYQLGGVHNVYTRSANVSHYFA</sequence>
<dbReference type="SUPFAM" id="SSF101898">
    <property type="entry name" value="NHL repeat"/>
    <property type="match status" value="1"/>
</dbReference>
<comment type="similarity">
    <text evidence="2">Belongs to the major royal jelly protein family.</text>
</comment>
<accession>A0A8K0KSB3</accession>
<evidence type="ECO:0000256" key="2">
    <source>
        <dbReference type="ARBA" id="ARBA00009127"/>
    </source>
</evidence>
<dbReference type="OrthoDB" id="7776143at2759"/>
<dbReference type="Proteomes" id="UP000792457">
    <property type="component" value="Unassembled WGS sequence"/>
</dbReference>
<dbReference type="PROSITE" id="PS51257">
    <property type="entry name" value="PROKAR_LIPOPROTEIN"/>
    <property type="match status" value="1"/>
</dbReference>
<comment type="caution">
    <text evidence="5">The sequence shown here is derived from an EMBL/GenBank/DDBJ whole genome shotgun (WGS) entry which is preliminary data.</text>
</comment>
<keyword evidence="6" id="KW-1185">Reference proteome</keyword>
<evidence type="ECO:0000313" key="5">
    <source>
        <dbReference type="EMBL" id="KAG8239937.1"/>
    </source>
</evidence>
<organism evidence="5 6">
    <name type="scientific">Ladona fulva</name>
    <name type="common">Scarce chaser dragonfly</name>
    <name type="synonym">Libellula fulva</name>
    <dbReference type="NCBI Taxonomy" id="123851"/>
    <lineage>
        <taxon>Eukaryota</taxon>
        <taxon>Metazoa</taxon>
        <taxon>Ecdysozoa</taxon>
        <taxon>Arthropoda</taxon>
        <taxon>Hexapoda</taxon>
        <taxon>Insecta</taxon>
        <taxon>Pterygota</taxon>
        <taxon>Palaeoptera</taxon>
        <taxon>Odonata</taxon>
        <taxon>Epiprocta</taxon>
        <taxon>Anisoptera</taxon>
        <taxon>Libelluloidea</taxon>
        <taxon>Libellulidae</taxon>
        <taxon>Ladona</taxon>
    </lineage>
</organism>
<dbReference type="Gene3D" id="2.120.10.30">
    <property type="entry name" value="TolB, C-terminal domain"/>
    <property type="match status" value="1"/>
</dbReference>
<comment type="subcellular location">
    <subcellularLocation>
        <location evidence="1">Secreted</location>
    </subcellularLocation>
</comment>
<gene>
    <name evidence="5" type="ORF">J437_LFUL019461</name>
</gene>
<feature type="chain" id="PRO_5035452964" evidence="4">
    <location>
        <begin position="21"/>
        <end position="465"/>
    </location>
</feature>
<dbReference type="GO" id="GO:0005576">
    <property type="term" value="C:extracellular region"/>
    <property type="evidence" value="ECO:0007669"/>
    <property type="project" value="UniProtKB-SubCell"/>
</dbReference>
<evidence type="ECO:0000256" key="3">
    <source>
        <dbReference type="ARBA" id="ARBA00022525"/>
    </source>
</evidence>
<reference evidence="5" key="2">
    <citation type="submission" date="2017-10" db="EMBL/GenBank/DDBJ databases">
        <title>Ladona fulva Genome sequencing and assembly.</title>
        <authorList>
            <person name="Murali S."/>
            <person name="Richards S."/>
            <person name="Bandaranaike D."/>
            <person name="Bellair M."/>
            <person name="Blankenburg K."/>
            <person name="Chao H."/>
            <person name="Dinh H."/>
            <person name="Doddapaneni H."/>
            <person name="Dugan-Rocha S."/>
            <person name="Elkadiri S."/>
            <person name="Gnanaolivu R."/>
            <person name="Hernandez B."/>
            <person name="Skinner E."/>
            <person name="Javaid M."/>
            <person name="Lee S."/>
            <person name="Li M."/>
            <person name="Ming W."/>
            <person name="Munidasa M."/>
            <person name="Muniz J."/>
            <person name="Nguyen L."/>
            <person name="Hughes D."/>
            <person name="Osuji N."/>
            <person name="Pu L.-L."/>
            <person name="Puazo M."/>
            <person name="Qu C."/>
            <person name="Quiroz J."/>
            <person name="Raj R."/>
            <person name="Weissenberger G."/>
            <person name="Xin Y."/>
            <person name="Zou X."/>
            <person name="Han Y."/>
            <person name="Worley K."/>
            <person name="Muzny D."/>
            <person name="Gibbs R."/>
        </authorList>
    </citation>
    <scope>NUCLEOTIDE SEQUENCE</scope>
    <source>
        <strain evidence="5">Sampled in the wild</strain>
    </source>
</reference>
<dbReference type="PANTHER" id="PTHR10009:SF19">
    <property type="entry name" value="RE55542P"/>
    <property type="match status" value="1"/>
</dbReference>
<keyword evidence="3" id="KW-0964">Secreted</keyword>
<keyword evidence="4" id="KW-0732">Signal</keyword>
<reference evidence="5" key="1">
    <citation type="submission" date="2013-04" db="EMBL/GenBank/DDBJ databases">
        <authorList>
            <person name="Qu J."/>
            <person name="Murali S.C."/>
            <person name="Bandaranaike D."/>
            <person name="Bellair M."/>
            <person name="Blankenburg K."/>
            <person name="Chao H."/>
            <person name="Dinh H."/>
            <person name="Doddapaneni H."/>
            <person name="Downs B."/>
            <person name="Dugan-Rocha S."/>
            <person name="Elkadiri S."/>
            <person name="Gnanaolivu R.D."/>
            <person name="Hernandez B."/>
            <person name="Javaid M."/>
            <person name="Jayaseelan J.C."/>
            <person name="Lee S."/>
            <person name="Li M."/>
            <person name="Ming W."/>
            <person name="Munidasa M."/>
            <person name="Muniz J."/>
            <person name="Nguyen L."/>
            <person name="Ongeri F."/>
            <person name="Osuji N."/>
            <person name="Pu L.-L."/>
            <person name="Puazo M."/>
            <person name="Qu C."/>
            <person name="Quiroz J."/>
            <person name="Raj R."/>
            <person name="Weissenberger G."/>
            <person name="Xin Y."/>
            <person name="Zou X."/>
            <person name="Han Y."/>
            <person name="Richards S."/>
            <person name="Worley K."/>
            <person name="Muzny D."/>
            <person name="Gibbs R."/>
        </authorList>
    </citation>
    <scope>NUCLEOTIDE SEQUENCE</scope>
    <source>
        <strain evidence="5">Sampled in the wild</strain>
    </source>
</reference>
<feature type="signal peptide" evidence="4">
    <location>
        <begin position="1"/>
        <end position="20"/>
    </location>
</feature>
<evidence type="ECO:0000256" key="1">
    <source>
        <dbReference type="ARBA" id="ARBA00004613"/>
    </source>
</evidence>
<dbReference type="InterPro" id="IPR017996">
    <property type="entry name" value="MRJP/yellow-related"/>
</dbReference>